<name>A0ACC3MAW3_9PEZI</name>
<sequence length="366" mass="39027">MLFKNLASVLLLPAAIRAAVTNLTSSSIACNNSPSLCSKRYDQITYLGAHDSPFLRDASTDYSTSGNQYYNSTVQLSGGVRLLTAQVQLTDNDGTELHVCHSSCSLLDAGRLSDWLGEVRVWMESNPNEVVTLLLVNGAGASASDLASQYQRAGITTDLAYTPSGLTSGTQSWPTLQSLISGGTRLVNFVASLSDNAAAPYLMNEFTYIFENNYETTTPSSFSCEAFRPSDAPGYATEAISGNKMPLMNHFLYQETGGDFLSIESPNATYVTTTNAPSGGIGNLGTAADTCNEYYGRNPTYILVDFFNVGPAMATVDRLNGVTTVVGRTRVSTANEAPSSGASLVVPESRAVWSVALTFLLAFTLF</sequence>
<comment type="caution">
    <text evidence="1">The sequence shown here is derived from an EMBL/GenBank/DDBJ whole genome shotgun (WGS) entry which is preliminary data.</text>
</comment>
<dbReference type="Proteomes" id="UP001281147">
    <property type="component" value="Unassembled WGS sequence"/>
</dbReference>
<reference evidence="1" key="1">
    <citation type="submission" date="2023-07" db="EMBL/GenBank/DDBJ databases">
        <title>Black Yeasts Isolated from many extreme environments.</title>
        <authorList>
            <person name="Coleine C."/>
            <person name="Stajich J.E."/>
            <person name="Selbmann L."/>
        </authorList>
    </citation>
    <scope>NUCLEOTIDE SEQUENCE</scope>
    <source>
        <strain evidence="1">CCFEE 5714</strain>
    </source>
</reference>
<gene>
    <name evidence="1" type="ORF">LTR37_021197</name>
</gene>
<dbReference type="EMBL" id="JAUTXU010000447">
    <property type="protein sequence ID" value="KAK3680505.1"/>
    <property type="molecule type" value="Genomic_DNA"/>
</dbReference>
<accession>A0ACC3MAW3</accession>
<protein>
    <submittedName>
        <fullName evidence="1">Uncharacterized protein</fullName>
    </submittedName>
</protein>
<organism evidence="1 2">
    <name type="scientific">Vermiconidia calcicola</name>
    <dbReference type="NCBI Taxonomy" id="1690605"/>
    <lineage>
        <taxon>Eukaryota</taxon>
        <taxon>Fungi</taxon>
        <taxon>Dikarya</taxon>
        <taxon>Ascomycota</taxon>
        <taxon>Pezizomycotina</taxon>
        <taxon>Dothideomycetes</taxon>
        <taxon>Dothideomycetidae</taxon>
        <taxon>Mycosphaerellales</taxon>
        <taxon>Extremaceae</taxon>
        <taxon>Vermiconidia</taxon>
    </lineage>
</organism>
<evidence type="ECO:0000313" key="1">
    <source>
        <dbReference type="EMBL" id="KAK3680505.1"/>
    </source>
</evidence>
<keyword evidence="2" id="KW-1185">Reference proteome</keyword>
<proteinExistence type="predicted"/>
<evidence type="ECO:0000313" key="2">
    <source>
        <dbReference type="Proteomes" id="UP001281147"/>
    </source>
</evidence>